<proteinExistence type="predicted"/>
<reference evidence="1 2" key="1">
    <citation type="journal article" date="2018" name="Mycol. Prog.">
        <title>Coniella lustricola, a new species from submerged detritus.</title>
        <authorList>
            <person name="Raudabaugh D.B."/>
            <person name="Iturriaga T."/>
            <person name="Carver A."/>
            <person name="Mondo S."/>
            <person name="Pangilinan J."/>
            <person name="Lipzen A."/>
            <person name="He G."/>
            <person name="Amirebrahimi M."/>
            <person name="Grigoriev I.V."/>
            <person name="Miller A.N."/>
        </authorList>
    </citation>
    <scope>NUCLEOTIDE SEQUENCE [LARGE SCALE GENOMIC DNA]</scope>
    <source>
        <strain evidence="1 2">B22-T-1</strain>
    </source>
</reference>
<name>A0A2T3AM50_9PEZI</name>
<evidence type="ECO:0000313" key="1">
    <source>
        <dbReference type="EMBL" id="PSS03470.1"/>
    </source>
</evidence>
<protein>
    <submittedName>
        <fullName evidence="1">Uncharacterized protein</fullName>
    </submittedName>
</protein>
<dbReference type="EMBL" id="KZ678375">
    <property type="protein sequence ID" value="PSS03470.1"/>
    <property type="molecule type" value="Genomic_DNA"/>
</dbReference>
<dbReference type="InParanoid" id="A0A2T3AM50"/>
<accession>A0A2T3AM50</accession>
<evidence type="ECO:0000313" key="2">
    <source>
        <dbReference type="Proteomes" id="UP000241462"/>
    </source>
</evidence>
<keyword evidence="2" id="KW-1185">Reference proteome</keyword>
<organism evidence="1 2">
    <name type="scientific">Coniella lustricola</name>
    <dbReference type="NCBI Taxonomy" id="2025994"/>
    <lineage>
        <taxon>Eukaryota</taxon>
        <taxon>Fungi</taxon>
        <taxon>Dikarya</taxon>
        <taxon>Ascomycota</taxon>
        <taxon>Pezizomycotina</taxon>
        <taxon>Sordariomycetes</taxon>
        <taxon>Sordariomycetidae</taxon>
        <taxon>Diaporthales</taxon>
        <taxon>Schizoparmaceae</taxon>
        <taxon>Coniella</taxon>
    </lineage>
</organism>
<sequence length="58" mass="6515">MDPLPRSLGANDSNHNQTALDWMARDCLISTPARCDFDRGTCQEDALRLPNPLTSFYC</sequence>
<dbReference type="AlphaFoldDB" id="A0A2T3AM50"/>
<dbReference type="Proteomes" id="UP000241462">
    <property type="component" value="Unassembled WGS sequence"/>
</dbReference>
<gene>
    <name evidence="1" type="ORF">BD289DRAFT_421356</name>
</gene>